<comment type="caution">
    <text evidence="2">The sequence shown here is derived from an EMBL/GenBank/DDBJ whole genome shotgun (WGS) entry which is preliminary data.</text>
</comment>
<evidence type="ECO:0000313" key="2">
    <source>
        <dbReference type="EMBL" id="EXG80082.1"/>
    </source>
</evidence>
<organism evidence="2 3">
    <name type="scientific">Cryptosporangium arvum DSM 44712</name>
    <dbReference type="NCBI Taxonomy" id="927661"/>
    <lineage>
        <taxon>Bacteria</taxon>
        <taxon>Bacillati</taxon>
        <taxon>Actinomycetota</taxon>
        <taxon>Actinomycetes</taxon>
        <taxon>Cryptosporangiales</taxon>
        <taxon>Cryptosporangiaceae</taxon>
        <taxon>Cryptosporangium</taxon>
    </lineage>
</organism>
<protein>
    <recommendedName>
        <fullName evidence="1">Roadblock/LAMTOR2 domain-containing protein</fullName>
    </recommendedName>
</protein>
<dbReference type="EMBL" id="JFBT01000001">
    <property type="protein sequence ID" value="EXG80082.1"/>
    <property type="molecule type" value="Genomic_DNA"/>
</dbReference>
<dbReference type="SMART" id="SM00960">
    <property type="entry name" value="Robl_LC7"/>
    <property type="match status" value="1"/>
</dbReference>
<dbReference type="InterPro" id="IPR004942">
    <property type="entry name" value="Roadblock/LAMTOR2_dom"/>
</dbReference>
<dbReference type="Pfam" id="PF03259">
    <property type="entry name" value="Robl_LC7"/>
    <property type="match status" value="1"/>
</dbReference>
<dbReference type="Gene3D" id="3.30.450.30">
    <property type="entry name" value="Dynein light chain 2a, cytoplasmic"/>
    <property type="match status" value="1"/>
</dbReference>
<dbReference type="HOGENOM" id="CLU_118613_0_1_11"/>
<evidence type="ECO:0000259" key="1">
    <source>
        <dbReference type="SMART" id="SM00960"/>
    </source>
</evidence>
<dbReference type="SUPFAM" id="SSF103196">
    <property type="entry name" value="Roadblock/LC7 domain"/>
    <property type="match status" value="1"/>
</dbReference>
<proteinExistence type="predicted"/>
<dbReference type="RefSeq" id="WP_245620398.1">
    <property type="nucleotide sequence ID" value="NZ_KK073874.1"/>
</dbReference>
<name>A0A010ZS87_9ACTN</name>
<gene>
    <name evidence="2" type="ORF">CryarDRAFT_1147</name>
</gene>
<sequence>MDNLEHEVMTEIRALRDRVRFVSGSLVSRADGLLIAHDTFGVQPEGMAALSATTLGLSERVAVEAGHGRFQEALVRGAHGYVVTYAAGTYAVLTVLATADTNLGRLHLEARALADRVGALVDAAEGTARGTLGGWH</sequence>
<keyword evidence="3" id="KW-1185">Reference proteome</keyword>
<dbReference type="AlphaFoldDB" id="A0A010ZS87"/>
<reference evidence="2 3" key="1">
    <citation type="submission" date="2013-07" db="EMBL/GenBank/DDBJ databases">
        <authorList>
            <consortium name="DOE Joint Genome Institute"/>
            <person name="Eisen J."/>
            <person name="Huntemann M."/>
            <person name="Han J."/>
            <person name="Chen A."/>
            <person name="Kyrpides N."/>
            <person name="Mavromatis K."/>
            <person name="Markowitz V."/>
            <person name="Palaniappan K."/>
            <person name="Ivanova N."/>
            <person name="Schaumberg A."/>
            <person name="Pati A."/>
            <person name="Liolios K."/>
            <person name="Nordberg H.P."/>
            <person name="Cantor M.N."/>
            <person name="Hua S.X."/>
            <person name="Woyke T."/>
        </authorList>
    </citation>
    <scope>NUCLEOTIDE SEQUENCE [LARGE SCALE GENOMIC DNA]</scope>
    <source>
        <strain evidence="2 3">DSM 44712</strain>
    </source>
</reference>
<feature type="domain" description="Roadblock/LAMTOR2" evidence="1">
    <location>
        <begin position="9"/>
        <end position="97"/>
    </location>
</feature>
<dbReference type="Proteomes" id="UP000021053">
    <property type="component" value="Unassembled WGS sequence"/>
</dbReference>
<evidence type="ECO:0000313" key="3">
    <source>
        <dbReference type="Proteomes" id="UP000021053"/>
    </source>
</evidence>
<accession>A0A010ZS87</accession>